<dbReference type="InterPro" id="IPR018060">
    <property type="entry name" value="HTH_AraC"/>
</dbReference>
<dbReference type="InterPro" id="IPR020449">
    <property type="entry name" value="Tscrpt_reg_AraC-type_HTH"/>
</dbReference>
<reference evidence="5 6" key="1">
    <citation type="journal article" date="2012" name="J. Bacteriol.">
        <title>Complete genome sequences of Methylophaga sp. strain JAM1 and Methylophaga sp. strain JAM7.</title>
        <authorList>
            <person name="Villeneuve C."/>
            <person name="Martineau C."/>
            <person name="Mauffrey F."/>
            <person name="Villemur R."/>
        </authorList>
    </citation>
    <scope>NUCLEOTIDE SEQUENCE [LARGE SCALE GENOMIC DNA]</scope>
    <source>
        <strain evidence="5 6">JAM7</strain>
    </source>
</reference>
<protein>
    <submittedName>
        <fullName evidence="5">Transcriptional regulator, AraC family</fullName>
    </submittedName>
</protein>
<keyword evidence="3" id="KW-0804">Transcription</keyword>
<evidence type="ECO:0000313" key="6">
    <source>
        <dbReference type="Proteomes" id="UP000009145"/>
    </source>
</evidence>
<dbReference type="SUPFAM" id="SSF46689">
    <property type="entry name" value="Homeodomain-like"/>
    <property type="match status" value="1"/>
</dbReference>
<keyword evidence="1" id="KW-0805">Transcription regulation</keyword>
<dbReference type="PANTHER" id="PTHR46796:SF6">
    <property type="entry name" value="ARAC SUBFAMILY"/>
    <property type="match status" value="1"/>
</dbReference>
<sequence>MTNAQRADLPSYQQSLIQLDGQRLCTKYLPEKQRVAWLKEVIGREYANVDIQAPKEMPLFNDMYLFPWQRGMRLSPIHSNALSIQRLAQEPDNAEQDCYFIVMPTKGEYKLEQDGKEVFLKPGEMTLYDATRPHRIEMPTAFSKLLISIPRYTLEGLVRGVSRLTATNLSKRTNMANVTLAMLAGMLKQMNQFKAQDFQSLAEPALQLITMTLNQANGIDSKLSRHRELALHRVKNYIAHNIDESNLTARQVANSVGLSVRYINNLFTEEQTSLMRYLTQQRLMLSHQILSSHLYNHFSITEVAMRCGFNSLAHFSRVFHEMYGLSPRELRKQRK</sequence>
<dbReference type="InterPro" id="IPR035418">
    <property type="entry name" value="AraC-bd_2"/>
</dbReference>
<dbReference type="PATRIC" id="fig|754477.3.peg.980"/>
<dbReference type="eggNOG" id="COG2207">
    <property type="taxonomic scope" value="Bacteria"/>
</dbReference>
<gene>
    <name evidence="5" type="ordered locus">Q7C_996</name>
</gene>
<dbReference type="RefSeq" id="WP_014703578.1">
    <property type="nucleotide sequence ID" value="NC_017856.1"/>
</dbReference>
<dbReference type="PANTHER" id="PTHR46796">
    <property type="entry name" value="HTH-TYPE TRANSCRIPTIONAL ACTIVATOR RHAS-RELATED"/>
    <property type="match status" value="1"/>
</dbReference>
<dbReference type="HOGENOM" id="CLU_049704_4_1_6"/>
<dbReference type="OrthoDB" id="2547276at2"/>
<dbReference type="InterPro" id="IPR050204">
    <property type="entry name" value="AraC_XylS_family_regulators"/>
</dbReference>
<dbReference type="InterPro" id="IPR009057">
    <property type="entry name" value="Homeodomain-like_sf"/>
</dbReference>
<dbReference type="EMBL" id="CP003380">
    <property type="protein sequence ID" value="AFJ02158.1"/>
    <property type="molecule type" value="Genomic_DNA"/>
</dbReference>
<dbReference type="SMART" id="SM00342">
    <property type="entry name" value="HTH_ARAC"/>
    <property type="match status" value="1"/>
</dbReference>
<proteinExistence type="predicted"/>
<evidence type="ECO:0000313" key="5">
    <source>
        <dbReference type="EMBL" id="AFJ02158.1"/>
    </source>
</evidence>
<dbReference type="KEGG" id="mec:Q7C_996"/>
<dbReference type="InterPro" id="IPR011051">
    <property type="entry name" value="RmlC_Cupin_sf"/>
</dbReference>
<organism evidence="5 6">
    <name type="scientific">Methylophaga frappieri (strain ATCC BAA-2434 / DSM 25690 / JAM7)</name>
    <dbReference type="NCBI Taxonomy" id="754477"/>
    <lineage>
        <taxon>Bacteria</taxon>
        <taxon>Pseudomonadati</taxon>
        <taxon>Pseudomonadota</taxon>
        <taxon>Gammaproteobacteria</taxon>
        <taxon>Thiotrichales</taxon>
        <taxon>Piscirickettsiaceae</taxon>
        <taxon>Methylophaga</taxon>
    </lineage>
</organism>
<dbReference type="STRING" id="754477.Q7C_996"/>
<dbReference type="PROSITE" id="PS01124">
    <property type="entry name" value="HTH_ARAC_FAMILY_2"/>
    <property type="match status" value="1"/>
</dbReference>
<evidence type="ECO:0000256" key="3">
    <source>
        <dbReference type="ARBA" id="ARBA00023163"/>
    </source>
</evidence>
<dbReference type="PRINTS" id="PR00032">
    <property type="entry name" value="HTHARAC"/>
</dbReference>
<evidence type="ECO:0000256" key="1">
    <source>
        <dbReference type="ARBA" id="ARBA00023015"/>
    </source>
</evidence>
<dbReference type="SUPFAM" id="SSF51182">
    <property type="entry name" value="RmlC-like cupins"/>
    <property type="match status" value="1"/>
</dbReference>
<dbReference type="Proteomes" id="UP000009145">
    <property type="component" value="Chromosome"/>
</dbReference>
<dbReference type="Pfam" id="PF14525">
    <property type="entry name" value="AraC_binding_2"/>
    <property type="match status" value="1"/>
</dbReference>
<feature type="domain" description="HTH araC/xylS-type" evidence="4">
    <location>
        <begin position="232"/>
        <end position="333"/>
    </location>
</feature>
<dbReference type="GO" id="GO:0003700">
    <property type="term" value="F:DNA-binding transcription factor activity"/>
    <property type="evidence" value="ECO:0007669"/>
    <property type="project" value="InterPro"/>
</dbReference>
<dbReference type="Pfam" id="PF12833">
    <property type="entry name" value="HTH_18"/>
    <property type="match status" value="1"/>
</dbReference>
<evidence type="ECO:0000256" key="2">
    <source>
        <dbReference type="ARBA" id="ARBA00023125"/>
    </source>
</evidence>
<keyword evidence="2" id="KW-0238">DNA-binding</keyword>
<dbReference type="GO" id="GO:0043565">
    <property type="term" value="F:sequence-specific DNA binding"/>
    <property type="evidence" value="ECO:0007669"/>
    <property type="project" value="InterPro"/>
</dbReference>
<accession>I1YGW5</accession>
<dbReference type="AlphaFoldDB" id="I1YGW5"/>
<dbReference type="Gene3D" id="1.10.10.60">
    <property type="entry name" value="Homeodomain-like"/>
    <property type="match status" value="1"/>
</dbReference>
<name>I1YGW5_METFJ</name>
<evidence type="ECO:0000259" key="4">
    <source>
        <dbReference type="PROSITE" id="PS01124"/>
    </source>
</evidence>
<keyword evidence="6" id="KW-1185">Reference proteome</keyword>